<dbReference type="Pfam" id="PF00787">
    <property type="entry name" value="PX"/>
    <property type="match status" value="1"/>
</dbReference>
<dbReference type="GO" id="GO:0005783">
    <property type="term" value="C:endoplasmic reticulum"/>
    <property type="evidence" value="ECO:0007669"/>
    <property type="project" value="Ensembl"/>
</dbReference>
<dbReference type="CTD" id="64342"/>
<evidence type="ECO:0000313" key="12">
    <source>
        <dbReference type="Proteomes" id="UP001108280"/>
    </source>
</evidence>
<protein>
    <recommendedName>
        <fullName evidence="5">HCLS1-binding protein 3</fullName>
    </recommendedName>
    <alternativeName>
        <fullName evidence="6">HS1-binding protein 3</fullName>
    </alternativeName>
</protein>
<comment type="function">
    <text evidence="3">May be a modulator of IL-2 signaling.</text>
</comment>
<dbReference type="CDD" id="cd06868">
    <property type="entry name" value="PX_HS1BP3"/>
    <property type="match status" value="1"/>
</dbReference>
<dbReference type="GO" id="GO:0042981">
    <property type="term" value="P:regulation of apoptotic process"/>
    <property type="evidence" value="ECO:0007669"/>
    <property type="project" value="Ensembl"/>
</dbReference>
<name>G3HDI8_CRIGR</name>
<evidence type="ECO:0000256" key="3">
    <source>
        <dbReference type="ARBA" id="ARBA00060333"/>
    </source>
</evidence>
<dbReference type="PANTHER" id="PTHR14431:SF1">
    <property type="entry name" value="HCLS1-BINDING PROTEIN 3"/>
    <property type="match status" value="1"/>
</dbReference>
<dbReference type="InterPro" id="IPR039701">
    <property type="entry name" value="HS1BP3"/>
</dbReference>
<evidence type="ECO:0000313" key="13">
    <source>
        <dbReference type="RefSeq" id="XP_027280408.1"/>
    </source>
</evidence>
<dbReference type="AlphaFoldDB" id="G3HDI8"/>
<dbReference type="InterPro" id="IPR036871">
    <property type="entry name" value="PX_dom_sf"/>
</dbReference>
<reference evidence="12" key="3">
    <citation type="journal article" date="2018" name="Biotechnol. Bioeng.">
        <title>A reference genome of the Chinese hamster based on a hybrid assembly strategy.</title>
        <authorList>
            <person name="Rupp O."/>
            <person name="MacDonald M.L."/>
            <person name="Li S."/>
            <person name="Dhiman H."/>
            <person name="Polson S."/>
            <person name="Griep S."/>
            <person name="Heffner K."/>
            <person name="Hernandez I."/>
            <person name="Brinkrolf K."/>
            <person name="Jadhav V."/>
            <person name="Samoudi M."/>
            <person name="Hao H."/>
            <person name="Kingham B."/>
            <person name="Goesmann A."/>
            <person name="Betenbaugh M.J."/>
            <person name="Lewis N.E."/>
            <person name="Borth N."/>
            <person name="Lee K.H."/>
        </authorList>
    </citation>
    <scope>NUCLEOTIDE SEQUENCE [LARGE SCALE GENOMIC DNA]</scope>
    <source>
        <strain evidence="12">17A/GY</strain>
    </source>
</reference>
<feature type="compositionally biased region" description="Acidic residues" evidence="7">
    <location>
        <begin position="192"/>
        <end position="202"/>
    </location>
</feature>
<dbReference type="STRING" id="10029.G3HDI8"/>
<dbReference type="RefSeq" id="XP_003502146.1">
    <property type="nucleotide sequence ID" value="XM_003502098.3"/>
</dbReference>
<evidence type="ECO:0000256" key="5">
    <source>
        <dbReference type="ARBA" id="ARBA00068669"/>
    </source>
</evidence>
<comment type="subunit">
    <text evidence="4">Binds HCLS1. Interacts with the SH3 domain of HCLS1 in vitro.</text>
</comment>
<dbReference type="PaxDb" id="10029-XP_007628639.1"/>
<dbReference type="Proteomes" id="UP000694386">
    <property type="component" value="Unplaced"/>
</dbReference>
<dbReference type="GeneID" id="100774467"/>
<dbReference type="GeneTree" id="ENSGT00390000013092"/>
<dbReference type="SMART" id="SM00312">
    <property type="entry name" value="PX"/>
    <property type="match status" value="1"/>
</dbReference>
<keyword evidence="1" id="KW-0597">Phosphoprotein</keyword>
<reference evidence="9" key="2">
    <citation type="submission" date="2011-08" db="EMBL/GenBank/DDBJ databases">
        <title>The genomic sequence of the Chinese hamster ovary CHO-K1 cell line.</title>
        <authorList>
            <person name="Xu X."/>
            <person name="Nagarajan H."/>
            <person name="Lewis N.E."/>
            <person name="Pan S."/>
            <person name="Cai Z."/>
            <person name="Liu X."/>
            <person name="Chen W."/>
            <person name="Xie M."/>
            <person name="Wang W."/>
            <person name="Hammond S."/>
            <person name="Andersen M.R."/>
            <person name="Neff N."/>
            <person name="Passarelli B."/>
            <person name="Koh W."/>
            <person name="Fan C.H."/>
            <person name="Wang J."/>
            <person name="Gui Y."/>
            <person name="Lee K.H."/>
            <person name="Betenbaugh M.J."/>
            <person name="Quake S.R."/>
            <person name="Famili I."/>
            <person name="Palsson B.O."/>
            <person name="Wang J."/>
        </authorList>
    </citation>
    <scope>NUCLEOTIDE SEQUENCE</scope>
</reference>
<dbReference type="eggNOG" id="ENOG502QSUW">
    <property type="taxonomic scope" value="Eukaryota"/>
</dbReference>
<evidence type="ECO:0000259" key="8">
    <source>
        <dbReference type="PROSITE" id="PS50195"/>
    </source>
</evidence>
<dbReference type="GO" id="GO:0005739">
    <property type="term" value="C:mitochondrion"/>
    <property type="evidence" value="ECO:0007669"/>
    <property type="project" value="Ensembl"/>
</dbReference>
<feature type="region of interest" description="Disordered" evidence="7">
    <location>
        <begin position="174"/>
        <end position="303"/>
    </location>
</feature>
<evidence type="ECO:0000313" key="9">
    <source>
        <dbReference type="EMBL" id="EGW08217.1"/>
    </source>
</evidence>
<dbReference type="PANTHER" id="PTHR14431">
    <property type="entry name" value="HCLS1-BINDING PROTEIN 3"/>
    <property type="match status" value="1"/>
</dbReference>
<reference evidence="11" key="1">
    <citation type="journal article" date="2011" name="Nat. Biotechnol.">
        <title>The genomic sequence of the Chinese hamster ovary (CHO)-K1 cell line.</title>
        <authorList>
            <person name="Xu X."/>
            <person name="Nagarajan H."/>
            <person name="Lewis N.E."/>
            <person name="Pan S."/>
            <person name="Cai Z."/>
            <person name="Liu X."/>
            <person name="Chen W."/>
            <person name="Xie M."/>
            <person name="Wang W."/>
            <person name="Hammond S."/>
            <person name="Andersen M.R."/>
            <person name="Neff N."/>
            <person name="Passarelli B."/>
            <person name="Koh W."/>
            <person name="Fan H.C."/>
            <person name="Wang J."/>
            <person name="Gui Y."/>
            <person name="Lee K.H."/>
            <person name="Betenbaugh M.J."/>
            <person name="Quake S.R."/>
            <person name="Famili I."/>
            <person name="Palsson B.O."/>
            <person name="Wang J."/>
        </authorList>
    </citation>
    <scope>NUCLEOTIDE SEQUENCE [LARGE SCALE GENOMIC DNA]</scope>
    <source>
        <strain evidence="11">CHO K1 cell line</strain>
    </source>
</reference>
<accession>G3HDI8</accession>
<dbReference type="GO" id="GO:0035091">
    <property type="term" value="F:phosphatidylinositol binding"/>
    <property type="evidence" value="ECO:0007669"/>
    <property type="project" value="InterPro"/>
</dbReference>
<sequence length="390" mass="43137">MQSPAVLVTSRQVQNVHTGLDLTVPQHQEVRGKMMSGHVEYQILVVTRLAVFKSAKHRPEDVVQFLVSKKYSEIEEFYQKLSNRYPAASLPPLPRKVLFVGESDIRERRAMFDEILRCVSKDAQLAGSPELLEFLGTRSPGAAGLAARDPFVLDDTASQPGDNDEPFDFFEQQDQVQPPTLGLSNKDVEKSLEEEEEEEEALDPLGIMRSKKPKKRPEVAIRPKPSPRLTIFDEEVDPDAELFGPGKKASPQRPLETTQDSLKLFDDPDLGGAVSLGDPLLLPAARESGGPTSSPEYREASKELFRVEEDLDHILNLGSEPKPKPQPKPKPLVSAKPALPRKPTVPPSVGPSETGAGPQKQQQIQAMDEMDILQYIQDQDTLAQASPSLF</sequence>
<dbReference type="FunFam" id="3.30.1520.10:FF:000036">
    <property type="entry name" value="HCLS1 binding protein 3"/>
    <property type="match status" value="1"/>
</dbReference>
<evidence type="ECO:0000313" key="11">
    <source>
        <dbReference type="Proteomes" id="UP000001075"/>
    </source>
</evidence>
<dbReference type="InterPro" id="IPR001683">
    <property type="entry name" value="PX_dom"/>
</dbReference>
<dbReference type="PROSITE" id="PS50195">
    <property type="entry name" value="PX"/>
    <property type="match status" value="1"/>
</dbReference>
<dbReference type="OMA" id="NRIQTMN"/>
<feature type="region of interest" description="Disordered" evidence="7">
    <location>
        <begin position="315"/>
        <end position="369"/>
    </location>
</feature>
<feature type="domain" description="PX" evidence="8">
    <location>
        <begin position="19"/>
        <end position="142"/>
    </location>
</feature>
<evidence type="ECO:0000256" key="2">
    <source>
        <dbReference type="ARBA" id="ARBA00022990"/>
    </source>
</evidence>
<dbReference type="Gene3D" id="3.30.1520.10">
    <property type="entry name" value="Phox-like domain"/>
    <property type="match status" value="1"/>
</dbReference>
<dbReference type="Ensembl" id="ENSCGRT00001019532.1">
    <property type="protein sequence ID" value="ENSCGRP00001015292.1"/>
    <property type="gene ID" value="ENSCGRG00001015945.1"/>
</dbReference>
<dbReference type="EMBL" id="JH000297">
    <property type="protein sequence ID" value="EGW08217.1"/>
    <property type="molecule type" value="Genomic_DNA"/>
</dbReference>
<dbReference type="RefSeq" id="XP_027280408.1">
    <property type="nucleotide sequence ID" value="XM_027424607.2"/>
</dbReference>
<dbReference type="KEGG" id="cge:100774467"/>
<dbReference type="GlyGen" id="G3HDI8">
    <property type="glycosylation" value="1 site"/>
</dbReference>
<reference evidence="10" key="6">
    <citation type="submission" date="2025-05" db="UniProtKB">
        <authorList>
            <consortium name="Ensembl"/>
        </authorList>
    </citation>
    <scope>IDENTIFICATION</scope>
</reference>
<dbReference type="InterPro" id="IPR037901">
    <property type="entry name" value="HS1BP3_PX"/>
</dbReference>
<reference evidence="13" key="5">
    <citation type="submission" date="2025-04" db="UniProtKB">
        <authorList>
            <consortium name="RefSeq"/>
        </authorList>
    </citation>
    <scope>IDENTIFICATION</scope>
    <source>
        <strain evidence="13">17A/GY</strain>
        <tissue evidence="13">Liver</tissue>
    </source>
</reference>
<evidence type="ECO:0000256" key="7">
    <source>
        <dbReference type="SAM" id="MobiDB-lite"/>
    </source>
</evidence>
<organism evidence="9 11">
    <name type="scientific">Cricetulus griseus</name>
    <name type="common">Chinese hamster</name>
    <name type="synonym">Cricetulus barabensis griseus</name>
    <dbReference type="NCBI Taxonomy" id="10029"/>
    <lineage>
        <taxon>Eukaryota</taxon>
        <taxon>Metazoa</taxon>
        <taxon>Chordata</taxon>
        <taxon>Craniata</taxon>
        <taxon>Vertebrata</taxon>
        <taxon>Euteleostomi</taxon>
        <taxon>Mammalia</taxon>
        <taxon>Eutheria</taxon>
        <taxon>Euarchontoglires</taxon>
        <taxon>Glires</taxon>
        <taxon>Rodentia</taxon>
        <taxon>Myomorpha</taxon>
        <taxon>Muroidea</taxon>
        <taxon>Cricetidae</taxon>
        <taxon>Cricetinae</taxon>
        <taxon>Cricetulus</taxon>
    </lineage>
</organism>
<dbReference type="Proteomes" id="UP001108280">
    <property type="component" value="Chromosome 7"/>
</dbReference>
<evidence type="ECO:0000313" key="10">
    <source>
        <dbReference type="Ensembl" id="ENSCGRP00001015292.1"/>
    </source>
</evidence>
<gene>
    <name evidence="10 13" type="primary">Hs1bp3</name>
    <name evidence="9" type="ORF">I79_008572</name>
</gene>
<evidence type="ECO:0000256" key="6">
    <source>
        <dbReference type="ARBA" id="ARBA00079782"/>
    </source>
</evidence>
<dbReference type="Proteomes" id="UP000001075">
    <property type="component" value="Unassembled WGS sequence"/>
</dbReference>
<evidence type="ECO:0000256" key="1">
    <source>
        <dbReference type="ARBA" id="ARBA00022553"/>
    </source>
</evidence>
<proteinExistence type="predicted"/>
<keyword evidence="2" id="KW-0007">Acetylation</keyword>
<keyword evidence="12" id="KW-1185">Reference proteome</keyword>
<dbReference type="OrthoDB" id="10254720at2759"/>
<dbReference type="SUPFAM" id="SSF64268">
    <property type="entry name" value="PX domain"/>
    <property type="match status" value="1"/>
</dbReference>
<evidence type="ECO:0000256" key="4">
    <source>
        <dbReference type="ARBA" id="ARBA00064432"/>
    </source>
</evidence>
<reference evidence="12" key="4">
    <citation type="journal article" date="2020" name="Biotechnol. Bioeng.">
        <title>Chromosome-scale scaffolds for the Chinese hamster reference genome assembly to facilitate the study of the CHO epigenome.</title>
        <authorList>
            <person name="Hilliard W."/>
            <person name="MacDonald M."/>
            <person name="Lee K.H."/>
        </authorList>
    </citation>
    <scope>NUCLEOTIDE SEQUENCE [LARGE SCALE GENOMIC DNA]</scope>
    <source>
        <strain evidence="12">17A/GY</strain>
    </source>
</reference>